<protein>
    <recommendedName>
        <fullName evidence="3">DUF4435 domain-containing protein</fullName>
    </recommendedName>
</protein>
<dbReference type="RefSeq" id="WP_248480958.1">
    <property type="nucleotide sequence ID" value="NZ_JALPRF010000016.1"/>
</dbReference>
<gene>
    <name evidence="1" type="ORF">M0L20_29735</name>
</gene>
<evidence type="ECO:0008006" key="3">
    <source>
        <dbReference type="Google" id="ProtNLM"/>
    </source>
</evidence>
<accession>A0ABT0HX27</accession>
<dbReference type="EMBL" id="JALPRF010000016">
    <property type="protein sequence ID" value="MCK8496085.1"/>
    <property type="molecule type" value="Genomic_DNA"/>
</dbReference>
<name>A0ABT0HX27_9BACT</name>
<reference evidence="1 2" key="1">
    <citation type="submission" date="2022-04" db="EMBL/GenBank/DDBJ databases">
        <title>Spirosoma sp. strain RP8 genome sequencing and assembly.</title>
        <authorList>
            <person name="Jung Y."/>
        </authorList>
    </citation>
    <scope>NUCLEOTIDE SEQUENCE [LARGE SCALE GENOMIC DNA]</scope>
    <source>
        <strain evidence="1 2">RP8</strain>
    </source>
</reference>
<proteinExistence type="predicted"/>
<evidence type="ECO:0000313" key="1">
    <source>
        <dbReference type="EMBL" id="MCK8496085.1"/>
    </source>
</evidence>
<evidence type="ECO:0000313" key="2">
    <source>
        <dbReference type="Proteomes" id="UP001202180"/>
    </source>
</evidence>
<keyword evidence="2" id="KW-1185">Reference proteome</keyword>
<dbReference type="Proteomes" id="UP001202180">
    <property type="component" value="Unassembled WGS sequence"/>
</dbReference>
<organism evidence="1 2">
    <name type="scientific">Spirosoma liriopis</name>
    <dbReference type="NCBI Taxonomy" id="2937440"/>
    <lineage>
        <taxon>Bacteria</taxon>
        <taxon>Pseudomonadati</taxon>
        <taxon>Bacteroidota</taxon>
        <taxon>Cytophagia</taxon>
        <taxon>Cytophagales</taxon>
        <taxon>Cytophagaceae</taxon>
        <taxon>Spirosoma</taxon>
    </lineage>
</organism>
<sequence length="281" mass="33513">MIAYNKSHTIAIYYGEGSWIDIIEKCLIPYIAKTSQNNLTIIMYLNNLKGDNIQIKYIGEDINIKNCMKQAKKTFLKYVNKNPSERKSSHKDQYFFNVPNNTVHYMNVMIEEKGVSINEDEQILMLKLLKSLPQTLINPSHKTENLDNVIFEICLTLNFLIVKILSLDKSFHEKIYQDLFNHSYLCNNYTDDYLSKLNVEFEANFDYFNDLYMSDEYLQNKYYNLFMDFCLCLKGKMHNSSEEYKKNLLMLIISEIDTFYSKKFNQYLFFMLHRYFAKLNN</sequence>
<comment type="caution">
    <text evidence="1">The sequence shown here is derived from an EMBL/GenBank/DDBJ whole genome shotgun (WGS) entry which is preliminary data.</text>
</comment>